<dbReference type="InterPro" id="IPR036318">
    <property type="entry name" value="FAD-bd_PCMH-like_sf"/>
</dbReference>
<dbReference type="SUPFAM" id="SSF56176">
    <property type="entry name" value="FAD-binding/transporter-associated domain-like"/>
    <property type="match status" value="1"/>
</dbReference>
<feature type="domain" description="FAD-binding PCMH-type" evidence="6">
    <location>
        <begin position="40"/>
        <end position="210"/>
    </location>
</feature>
<dbReference type="InterPro" id="IPR016169">
    <property type="entry name" value="FAD-bd_PCMH_sub2"/>
</dbReference>
<evidence type="ECO:0000256" key="5">
    <source>
        <dbReference type="ARBA" id="ARBA00023002"/>
    </source>
</evidence>
<keyword evidence="3" id="KW-0285">Flavoprotein</keyword>
<dbReference type="InterPro" id="IPR006094">
    <property type="entry name" value="Oxid_FAD_bind_N"/>
</dbReference>
<dbReference type="Gene3D" id="3.30.43.10">
    <property type="entry name" value="Uridine Diphospho-n-acetylenolpyruvylglucosamine Reductase, domain 2"/>
    <property type="match status" value="1"/>
</dbReference>
<dbReference type="Pfam" id="PF08031">
    <property type="entry name" value="BBE"/>
    <property type="match status" value="1"/>
</dbReference>
<dbReference type="InterPro" id="IPR016167">
    <property type="entry name" value="FAD-bd_PCMH_sub1"/>
</dbReference>
<protein>
    <submittedName>
        <fullName evidence="7">FAD-binding oxidoreductase</fullName>
    </submittedName>
</protein>
<dbReference type="PROSITE" id="PS00862">
    <property type="entry name" value="OX2_COVAL_FAD"/>
    <property type="match status" value="1"/>
</dbReference>
<sequence length="473" mass="50083">MRTAPLSRADIADLADRVGGPVALPGDAGYAAECATFNLLTPVHPAVAIGASGADDVRAAVRFAAERGLPVAVLATGHQMARSAEGAVLINMSRMGAARVDPERRAARVEGGARWRGTLDEAGAHGLAPISGGSAGVGVVGYHLGGGASPIMGRRHGYAADHVRAIEVVTADAEARRVTASSEPDLFWGLLGGTGNFGAVTALEFALFPVRRFYAAGLHFAGEHMARALHAWREWACGLPAEMSTSLAFQRALPAMPEPLRGRFVMHLRFTSLGPRDEAERVLEPMRRVAPALMESAGEQPYREAVSLFLDPPGPFPWVERSGMLRDFPDEAAEALLAVAGPDAESELSLVEVRRLGGAMEGPPAVPNAVPGRDAGWSVLGIGGGDAGKAALFEEQLNTLVGALAPWTSDERMPNLLGAREGATPQALRAIYGHERYDRLAAVKKRYDPRNLFRMNHNITPAHHVDGARPKDS</sequence>
<dbReference type="PANTHER" id="PTHR42973:SF39">
    <property type="entry name" value="FAD-BINDING PCMH-TYPE DOMAIN-CONTAINING PROTEIN"/>
    <property type="match status" value="1"/>
</dbReference>
<comment type="cofactor">
    <cofactor evidence="1">
        <name>FAD</name>
        <dbReference type="ChEBI" id="CHEBI:57692"/>
    </cofactor>
</comment>
<gene>
    <name evidence="7" type="ORF">J4557_37780</name>
</gene>
<keyword evidence="8" id="KW-1185">Reference proteome</keyword>
<dbReference type="Pfam" id="PF01565">
    <property type="entry name" value="FAD_binding_4"/>
    <property type="match status" value="1"/>
</dbReference>
<dbReference type="EMBL" id="JAGEOK010000032">
    <property type="protein sequence ID" value="MBO2443289.1"/>
    <property type="molecule type" value="Genomic_DNA"/>
</dbReference>
<reference evidence="7 8" key="1">
    <citation type="submission" date="2021-03" db="EMBL/GenBank/DDBJ databases">
        <authorList>
            <person name="Kanchanasin P."/>
            <person name="Saeng-In P."/>
            <person name="Phongsopitanun W."/>
            <person name="Yuki M."/>
            <person name="Kudo T."/>
            <person name="Ohkuma M."/>
            <person name="Tanasupawat S."/>
        </authorList>
    </citation>
    <scope>NUCLEOTIDE SEQUENCE [LARGE SCALE GENOMIC DNA]</scope>
    <source>
        <strain evidence="7 8">L46</strain>
    </source>
</reference>
<evidence type="ECO:0000256" key="1">
    <source>
        <dbReference type="ARBA" id="ARBA00001974"/>
    </source>
</evidence>
<proteinExistence type="inferred from homology"/>
<comment type="similarity">
    <text evidence="2">Belongs to the oxygen-dependent FAD-linked oxidoreductase family.</text>
</comment>
<dbReference type="InterPro" id="IPR050416">
    <property type="entry name" value="FAD-linked_Oxidoreductase"/>
</dbReference>
<evidence type="ECO:0000256" key="3">
    <source>
        <dbReference type="ARBA" id="ARBA00022630"/>
    </source>
</evidence>
<name>A0ABS3RCH6_9ACTN</name>
<keyword evidence="4" id="KW-0274">FAD</keyword>
<dbReference type="InterPro" id="IPR006093">
    <property type="entry name" value="Oxy_OxRdtase_FAD_BS"/>
</dbReference>
<evidence type="ECO:0000256" key="4">
    <source>
        <dbReference type="ARBA" id="ARBA00022827"/>
    </source>
</evidence>
<evidence type="ECO:0000313" key="7">
    <source>
        <dbReference type="EMBL" id="MBO2443289.1"/>
    </source>
</evidence>
<accession>A0ABS3RCH6</accession>
<comment type="caution">
    <text evidence="7">The sequence shown here is derived from an EMBL/GenBank/DDBJ whole genome shotgun (WGS) entry which is preliminary data.</text>
</comment>
<dbReference type="PANTHER" id="PTHR42973">
    <property type="entry name" value="BINDING OXIDOREDUCTASE, PUTATIVE (AFU_ORTHOLOGUE AFUA_1G17690)-RELATED"/>
    <property type="match status" value="1"/>
</dbReference>
<evidence type="ECO:0000313" key="8">
    <source>
        <dbReference type="Proteomes" id="UP000666915"/>
    </source>
</evidence>
<dbReference type="Proteomes" id="UP000666915">
    <property type="component" value="Unassembled WGS sequence"/>
</dbReference>
<dbReference type="Gene3D" id="3.40.462.20">
    <property type="match status" value="1"/>
</dbReference>
<evidence type="ECO:0000256" key="2">
    <source>
        <dbReference type="ARBA" id="ARBA00005466"/>
    </source>
</evidence>
<dbReference type="PROSITE" id="PS51387">
    <property type="entry name" value="FAD_PCMH"/>
    <property type="match status" value="1"/>
</dbReference>
<keyword evidence="5" id="KW-0560">Oxidoreductase</keyword>
<dbReference type="InterPro" id="IPR016166">
    <property type="entry name" value="FAD-bd_PCMH"/>
</dbReference>
<organism evidence="7 8">
    <name type="scientific">Actinomadura nitritigenes</name>
    <dbReference type="NCBI Taxonomy" id="134602"/>
    <lineage>
        <taxon>Bacteria</taxon>
        <taxon>Bacillati</taxon>
        <taxon>Actinomycetota</taxon>
        <taxon>Actinomycetes</taxon>
        <taxon>Streptosporangiales</taxon>
        <taxon>Thermomonosporaceae</taxon>
        <taxon>Actinomadura</taxon>
    </lineage>
</organism>
<dbReference type="Gene3D" id="3.30.465.10">
    <property type="match status" value="1"/>
</dbReference>
<dbReference type="InterPro" id="IPR012951">
    <property type="entry name" value="BBE"/>
</dbReference>
<evidence type="ECO:0000259" key="6">
    <source>
        <dbReference type="PROSITE" id="PS51387"/>
    </source>
</evidence>